<accession>A0AAN6Q0Y7</accession>
<comment type="caution">
    <text evidence="1">The sequence shown here is derived from an EMBL/GenBank/DDBJ whole genome shotgun (WGS) entry which is preliminary data.</text>
</comment>
<gene>
    <name evidence="1" type="ORF">N658DRAFT_496362</name>
</gene>
<reference evidence="1" key="1">
    <citation type="journal article" date="2023" name="Mol. Phylogenet. Evol.">
        <title>Genome-scale phylogeny and comparative genomics of the fungal order Sordariales.</title>
        <authorList>
            <person name="Hensen N."/>
            <person name="Bonometti L."/>
            <person name="Westerberg I."/>
            <person name="Brannstrom I.O."/>
            <person name="Guillou S."/>
            <person name="Cros-Aarteil S."/>
            <person name="Calhoun S."/>
            <person name="Haridas S."/>
            <person name="Kuo A."/>
            <person name="Mondo S."/>
            <person name="Pangilinan J."/>
            <person name="Riley R."/>
            <person name="LaButti K."/>
            <person name="Andreopoulos B."/>
            <person name="Lipzen A."/>
            <person name="Chen C."/>
            <person name="Yan M."/>
            <person name="Daum C."/>
            <person name="Ng V."/>
            <person name="Clum A."/>
            <person name="Steindorff A."/>
            <person name="Ohm R.A."/>
            <person name="Martin F."/>
            <person name="Silar P."/>
            <person name="Natvig D.O."/>
            <person name="Lalanne C."/>
            <person name="Gautier V."/>
            <person name="Ament-Velasquez S.L."/>
            <person name="Kruys A."/>
            <person name="Hutchinson M.I."/>
            <person name="Powell A.J."/>
            <person name="Barry K."/>
            <person name="Miller A.N."/>
            <person name="Grigoriev I.V."/>
            <person name="Debuchy R."/>
            <person name="Gladieux P."/>
            <person name="Hiltunen Thoren M."/>
            <person name="Johannesson H."/>
        </authorList>
    </citation>
    <scope>NUCLEOTIDE SEQUENCE</scope>
    <source>
        <strain evidence="1">CBS 757.83</strain>
    </source>
</reference>
<dbReference type="Proteomes" id="UP001305647">
    <property type="component" value="Unassembled WGS sequence"/>
</dbReference>
<dbReference type="AlphaFoldDB" id="A0AAN6Q0Y7"/>
<name>A0AAN6Q0Y7_9PEZI</name>
<protein>
    <submittedName>
        <fullName evidence="1">Uncharacterized protein</fullName>
    </submittedName>
</protein>
<evidence type="ECO:0000313" key="2">
    <source>
        <dbReference type="Proteomes" id="UP001305647"/>
    </source>
</evidence>
<reference evidence="1" key="2">
    <citation type="submission" date="2023-05" db="EMBL/GenBank/DDBJ databases">
        <authorList>
            <consortium name="Lawrence Berkeley National Laboratory"/>
            <person name="Steindorff A."/>
            <person name="Hensen N."/>
            <person name="Bonometti L."/>
            <person name="Westerberg I."/>
            <person name="Brannstrom I.O."/>
            <person name="Guillou S."/>
            <person name="Cros-Aarteil S."/>
            <person name="Calhoun S."/>
            <person name="Haridas S."/>
            <person name="Kuo A."/>
            <person name="Mondo S."/>
            <person name="Pangilinan J."/>
            <person name="Riley R."/>
            <person name="Labutti K."/>
            <person name="Andreopoulos B."/>
            <person name="Lipzen A."/>
            <person name="Chen C."/>
            <person name="Yanf M."/>
            <person name="Daum C."/>
            <person name="Ng V."/>
            <person name="Clum A."/>
            <person name="Ohm R."/>
            <person name="Martin F."/>
            <person name="Silar P."/>
            <person name="Natvig D."/>
            <person name="Lalanne C."/>
            <person name="Gautier V."/>
            <person name="Ament-Velasquez S.L."/>
            <person name="Kruys A."/>
            <person name="Hutchinson M.I."/>
            <person name="Powell A.J."/>
            <person name="Barry K."/>
            <person name="Miller A.N."/>
            <person name="Grigoriev I.V."/>
            <person name="Debuchy R."/>
            <person name="Gladieux P."/>
            <person name="Thoren M.H."/>
            <person name="Johannesson H."/>
        </authorList>
    </citation>
    <scope>NUCLEOTIDE SEQUENCE</scope>
    <source>
        <strain evidence="1">CBS 757.83</strain>
    </source>
</reference>
<dbReference type="EMBL" id="MU863635">
    <property type="protein sequence ID" value="KAK4101493.1"/>
    <property type="molecule type" value="Genomic_DNA"/>
</dbReference>
<sequence>MAPDAFVCTWLALLGNGFLSFVAWVVAGVGCVDTVVDALLGLSRLLEGFCGLMSWVVAPRSKSKDACFAVSVS</sequence>
<evidence type="ECO:0000313" key="1">
    <source>
        <dbReference type="EMBL" id="KAK4101493.1"/>
    </source>
</evidence>
<proteinExistence type="predicted"/>
<organism evidence="1 2">
    <name type="scientific">Parathielavia hyrcaniae</name>
    <dbReference type="NCBI Taxonomy" id="113614"/>
    <lineage>
        <taxon>Eukaryota</taxon>
        <taxon>Fungi</taxon>
        <taxon>Dikarya</taxon>
        <taxon>Ascomycota</taxon>
        <taxon>Pezizomycotina</taxon>
        <taxon>Sordariomycetes</taxon>
        <taxon>Sordariomycetidae</taxon>
        <taxon>Sordariales</taxon>
        <taxon>Chaetomiaceae</taxon>
        <taxon>Parathielavia</taxon>
    </lineage>
</organism>
<keyword evidence="2" id="KW-1185">Reference proteome</keyword>